<dbReference type="SUPFAM" id="SSF52540">
    <property type="entry name" value="P-loop containing nucleoside triphosphate hydrolases"/>
    <property type="match status" value="1"/>
</dbReference>
<dbReference type="AlphaFoldDB" id="X1UN24"/>
<feature type="domain" description="ATPase AAA-type core" evidence="1">
    <location>
        <begin position="14"/>
        <end position="78"/>
    </location>
</feature>
<dbReference type="Pfam" id="PF13304">
    <property type="entry name" value="AAA_21"/>
    <property type="match status" value="1"/>
</dbReference>
<gene>
    <name evidence="2" type="ORF">S12H4_58362</name>
</gene>
<comment type="caution">
    <text evidence="2">The sequence shown here is derived from an EMBL/GenBank/DDBJ whole genome shotgun (WGS) entry which is preliminary data.</text>
</comment>
<organism evidence="2">
    <name type="scientific">marine sediment metagenome</name>
    <dbReference type="NCBI Taxonomy" id="412755"/>
    <lineage>
        <taxon>unclassified sequences</taxon>
        <taxon>metagenomes</taxon>
        <taxon>ecological metagenomes</taxon>
    </lineage>
</organism>
<dbReference type="InterPro" id="IPR027417">
    <property type="entry name" value="P-loop_NTPase"/>
</dbReference>
<feature type="non-terminal residue" evidence="2">
    <location>
        <position position="1"/>
    </location>
</feature>
<sequence length="131" mass="14909">YEKGMVKALLPEMVSDGTIRLLSMLLALLYQPTKAALICIDEPERYLHPQVLKPIVEIMREVSEKTQLIVTTHSTELVKWLQPSEVLMVDKIDTVTHIVQAQNISMVDKFLEEFSLDELWLGGYLKGGKIL</sequence>
<dbReference type="GO" id="GO:0016887">
    <property type="term" value="F:ATP hydrolysis activity"/>
    <property type="evidence" value="ECO:0007669"/>
    <property type="project" value="InterPro"/>
</dbReference>
<reference evidence="2" key="1">
    <citation type="journal article" date="2014" name="Front. Microbiol.">
        <title>High frequency of phylogenetically diverse reductive dehalogenase-homologous genes in deep subseafloor sedimentary metagenomes.</title>
        <authorList>
            <person name="Kawai M."/>
            <person name="Futagami T."/>
            <person name="Toyoda A."/>
            <person name="Takaki Y."/>
            <person name="Nishi S."/>
            <person name="Hori S."/>
            <person name="Arai W."/>
            <person name="Tsubouchi T."/>
            <person name="Morono Y."/>
            <person name="Uchiyama I."/>
            <person name="Ito T."/>
            <person name="Fujiyama A."/>
            <person name="Inagaki F."/>
            <person name="Takami H."/>
        </authorList>
    </citation>
    <scope>NUCLEOTIDE SEQUENCE</scope>
    <source>
        <strain evidence="2">Expedition CK06-06</strain>
    </source>
</reference>
<dbReference type="PANTHER" id="PTHR40396:SF1">
    <property type="entry name" value="ATPASE AAA-TYPE CORE DOMAIN-CONTAINING PROTEIN"/>
    <property type="match status" value="1"/>
</dbReference>
<dbReference type="InterPro" id="IPR003959">
    <property type="entry name" value="ATPase_AAA_core"/>
</dbReference>
<protein>
    <recommendedName>
        <fullName evidence="1">ATPase AAA-type core domain-containing protein</fullName>
    </recommendedName>
</protein>
<dbReference type="GO" id="GO:0005524">
    <property type="term" value="F:ATP binding"/>
    <property type="evidence" value="ECO:0007669"/>
    <property type="project" value="InterPro"/>
</dbReference>
<name>X1UN24_9ZZZZ</name>
<accession>X1UN24</accession>
<evidence type="ECO:0000313" key="2">
    <source>
        <dbReference type="EMBL" id="GAJ18878.1"/>
    </source>
</evidence>
<evidence type="ECO:0000259" key="1">
    <source>
        <dbReference type="Pfam" id="PF13304"/>
    </source>
</evidence>
<dbReference type="Gene3D" id="3.40.50.300">
    <property type="entry name" value="P-loop containing nucleotide triphosphate hydrolases"/>
    <property type="match status" value="1"/>
</dbReference>
<dbReference type="EMBL" id="BARW01037887">
    <property type="protein sequence ID" value="GAJ18878.1"/>
    <property type="molecule type" value="Genomic_DNA"/>
</dbReference>
<dbReference type="PANTHER" id="PTHR40396">
    <property type="entry name" value="ATPASE-LIKE PROTEIN"/>
    <property type="match status" value="1"/>
</dbReference>
<proteinExistence type="predicted"/>